<comment type="caution">
    <text evidence="11">The sequence shown here is derived from an EMBL/GenBank/DDBJ whole genome shotgun (WGS) entry which is preliminary data.</text>
</comment>
<dbReference type="PANTHER" id="PTHR30561:SF1">
    <property type="entry name" value="MULTIDRUG TRANSPORTER EMRE"/>
    <property type="match status" value="1"/>
</dbReference>
<dbReference type="SUPFAM" id="SSF103481">
    <property type="entry name" value="Multidrug resistance efflux transporter EmrE"/>
    <property type="match status" value="1"/>
</dbReference>
<evidence type="ECO:0000256" key="8">
    <source>
        <dbReference type="ARBA" id="ARBA00023251"/>
    </source>
</evidence>
<evidence type="ECO:0000256" key="4">
    <source>
        <dbReference type="ARBA" id="ARBA00022475"/>
    </source>
</evidence>
<dbReference type="PANTHER" id="PTHR30561">
    <property type="entry name" value="SMR FAMILY PROTON-DEPENDENT DRUG EFFLUX TRANSPORTER SUGE"/>
    <property type="match status" value="1"/>
</dbReference>
<keyword evidence="12" id="KW-1185">Reference proteome</keyword>
<evidence type="ECO:0000256" key="7">
    <source>
        <dbReference type="ARBA" id="ARBA00023136"/>
    </source>
</evidence>
<feature type="transmembrane region" description="Helical" evidence="10">
    <location>
        <begin position="85"/>
        <end position="105"/>
    </location>
</feature>
<evidence type="ECO:0000313" key="11">
    <source>
        <dbReference type="EMBL" id="MDH6280648.1"/>
    </source>
</evidence>
<reference evidence="11 12" key="1">
    <citation type="submission" date="2023-04" db="EMBL/GenBank/DDBJ databases">
        <title>Forest soil microbial communities from Buena Vista Peninsula, Colon Province, Panama.</title>
        <authorList>
            <person name="Bouskill N."/>
        </authorList>
    </citation>
    <scope>NUCLEOTIDE SEQUENCE [LARGE SCALE GENOMIC DNA]</scope>
    <source>
        <strain evidence="11 12">CFH S0262</strain>
    </source>
</reference>
<name>A0ABT6M8L2_9NOCA</name>
<comment type="subcellular location">
    <subcellularLocation>
        <location evidence="1 9">Cell membrane</location>
        <topology evidence="1 9">Multi-pass membrane protein</topology>
    </subcellularLocation>
</comment>
<evidence type="ECO:0000256" key="1">
    <source>
        <dbReference type="ARBA" id="ARBA00004651"/>
    </source>
</evidence>
<organism evidence="11 12">
    <name type="scientific">Prescottella agglutinans</name>
    <dbReference type="NCBI Taxonomy" id="1644129"/>
    <lineage>
        <taxon>Bacteria</taxon>
        <taxon>Bacillati</taxon>
        <taxon>Actinomycetota</taxon>
        <taxon>Actinomycetes</taxon>
        <taxon>Mycobacteriales</taxon>
        <taxon>Nocardiaceae</taxon>
        <taxon>Prescottella</taxon>
    </lineage>
</organism>
<keyword evidence="7 10" id="KW-0472">Membrane</keyword>
<feature type="transmembrane region" description="Helical" evidence="10">
    <location>
        <begin position="58"/>
        <end position="79"/>
    </location>
</feature>
<evidence type="ECO:0000256" key="2">
    <source>
        <dbReference type="ARBA" id="ARBA00007822"/>
    </source>
</evidence>
<evidence type="ECO:0000313" key="12">
    <source>
        <dbReference type="Proteomes" id="UP001160334"/>
    </source>
</evidence>
<gene>
    <name evidence="11" type="ORF">M2280_001861</name>
</gene>
<evidence type="ECO:0000256" key="10">
    <source>
        <dbReference type="SAM" id="Phobius"/>
    </source>
</evidence>
<dbReference type="Proteomes" id="UP001160334">
    <property type="component" value="Unassembled WGS sequence"/>
</dbReference>
<keyword evidence="3" id="KW-0813">Transport</keyword>
<feature type="transmembrane region" description="Helical" evidence="10">
    <location>
        <begin position="31"/>
        <end position="51"/>
    </location>
</feature>
<keyword evidence="4" id="KW-1003">Cell membrane</keyword>
<evidence type="ECO:0000256" key="9">
    <source>
        <dbReference type="RuleBase" id="RU003942"/>
    </source>
</evidence>
<dbReference type="Pfam" id="PF00893">
    <property type="entry name" value="Multi_Drug_Res"/>
    <property type="match status" value="1"/>
</dbReference>
<sequence>MTWILLIAAIVVEVAGTLCLKASDGGRQRWWLLPTAVCYVAAFGLIAVVLGRGMPVGVVYGIWVACGVALTAILGRVIFRDPLTPRMSLGIALIIAGVLAIELGAASAA</sequence>
<evidence type="ECO:0000256" key="3">
    <source>
        <dbReference type="ARBA" id="ARBA00022448"/>
    </source>
</evidence>
<keyword evidence="6 10" id="KW-1133">Transmembrane helix</keyword>
<dbReference type="InterPro" id="IPR000390">
    <property type="entry name" value="Small_drug/metabolite_transptr"/>
</dbReference>
<dbReference type="EMBL" id="JARXVC010000004">
    <property type="protein sequence ID" value="MDH6280648.1"/>
    <property type="molecule type" value="Genomic_DNA"/>
</dbReference>
<dbReference type="RefSeq" id="WP_280759997.1">
    <property type="nucleotide sequence ID" value="NZ_JARXVC010000004.1"/>
</dbReference>
<accession>A0ABT6M8L2</accession>
<keyword evidence="8" id="KW-0046">Antibiotic resistance</keyword>
<dbReference type="Gene3D" id="1.10.3730.20">
    <property type="match status" value="1"/>
</dbReference>
<proteinExistence type="inferred from homology"/>
<evidence type="ECO:0000256" key="6">
    <source>
        <dbReference type="ARBA" id="ARBA00022989"/>
    </source>
</evidence>
<comment type="similarity">
    <text evidence="2">Belongs to the drug/metabolite transporter (DMT) superfamily. Small multidrug resistance (SMR) (TC 2.A.7.1) family. Mmr subfamily.</text>
</comment>
<protein>
    <submittedName>
        <fullName evidence="11">Small multidrug resistance pump</fullName>
    </submittedName>
</protein>
<dbReference type="InterPro" id="IPR037185">
    <property type="entry name" value="EmrE-like"/>
</dbReference>
<dbReference type="InterPro" id="IPR045324">
    <property type="entry name" value="Small_multidrug_res"/>
</dbReference>
<evidence type="ECO:0000256" key="5">
    <source>
        <dbReference type="ARBA" id="ARBA00022692"/>
    </source>
</evidence>
<keyword evidence="5 9" id="KW-0812">Transmembrane</keyword>